<dbReference type="GO" id="GO:0043565">
    <property type="term" value="F:sequence-specific DNA binding"/>
    <property type="evidence" value="ECO:0007669"/>
    <property type="project" value="InterPro"/>
</dbReference>
<dbReference type="Gene3D" id="1.10.10.60">
    <property type="entry name" value="Homeodomain-like"/>
    <property type="match status" value="2"/>
</dbReference>
<dbReference type="InterPro" id="IPR018060">
    <property type="entry name" value="HTH_AraC"/>
</dbReference>
<dbReference type="PANTHER" id="PTHR47893">
    <property type="entry name" value="REGULATORY PROTEIN PCHR"/>
    <property type="match status" value="1"/>
</dbReference>
<organism evidence="4 5">
    <name type="scientific">Hyphomicrobium nitrativorans NL23</name>
    <dbReference type="NCBI Taxonomy" id="1029756"/>
    <lineage>
        <taxon>Bacteria</taxon>
        <taxon>Pseudomonadati</taxon>
        <taxon>Pseudomonadota</taxon>
        <taxon>Alphaproteobacteria</taxon>
        <taxon>Hyphomicrobiales</taxon>
        <taxon>Hyphomicrobiaceae</taxon>
        <taxon>Hyphomicrobium</taxon>
    </lineage>
</organism>
<feature type="domain" description="HTH araC/xylS-type" evidence="3">
    <location>
        <begin position="176"/>
        <end position="273"/>
    </location>
</feature>
<dbReference type="InterPro" id="IPR009057">
    <property type="entry name" value="Homeodomain-like_sf"/>
</dbReference>
<dbReference type="PATRIC" id="fig|1029756.8.peg.3502"/>
<evidence type="ECO:0000256" key="1">
    <source>
        <dbReference type="ARBA" id="ARBA00023015"/>
    </source>
</evidence>
<dbReference type="GO" id="GO:0003700">
    <property type="term" value="F:DNA-binding transcription factor activity"/>
    <property type="evidence" value="ECO:0007669"/>
    <property type="project" value="InterPro"/>
</dbReference>
<dbReference type="AlphaFoldDB" id="V5SI09"/>
<accession>V5SI09</accession>
<evidence type="ECO:0000313" key="4">
    <source>
        <dbReference type="EMBL" id="AHB49685.1"/>
    </source>
</evidence>
<dbReference type="InterPro" id="IPR053142">
    <property type="entry name" value="PchR_regulatory_protein"/>
</dbReference>
<reference evidence="4 5" key="1">
    <citation type="journal article" date="2014" name="Genome Announc.">
        <title>Complete Genome Sequence of Hyphomicrobium nitrativorans Strain NL23, a Denitrifying Bacterium Isolated from Biofilm of a Methanol-Fed Denitrification System Treating Seawater at the Montreal Biodome.</title>
        <authorList>
            <person name="Martineau C."/>
            <person name="Villeneuve C."/>
            <person name="Mauffrey F."/>
            <person name="Villemur R."/>
        </authorList>
    </citation>
    <scope>NUCLEOTIDE SEQUENCE [LARGE SCALE GENOMIC DNA]</scope>
    <source>
        <strain evidence="4">NL23</strain>
    </source>
</reference>
<dbReference type="HOGENOM" id="CLU_084786_0_0_5"/>
<dbReference type="KEGG" id="hni:W911_16815"/>
<protein>
    <submittedName>
        <fullName evidence="4">AraC family transcriptional regulator</fullName>
    </submittedName>
</protein>
<keyword evidence="5" id="KW-1185">Reference proteome</keyword>
<dbReference type="PANTHER" id="PTHR47893:SF1">
    <property type="entry name" value="REGULATORY PROTEIN PCHR"/>
    <property type="match status" value="1"/>
</dbReference>
<gene>
    <name evidence="4" type="ORF">W911_16815</name>
</gene>
<proteinExistence type="predicted"/>
<dbReference type="SMART" id="SM00342">
    <property type="entry name" value="HTH_ARAC"/>
    <property type="match status" value="1"/>
</dbReference>
<dbReference type="Proteomes" id="UP000018542">
    <property type="component" value="Chromosome"/>
</dbReference>
<keyword evidence="1" id="KW-0805">Transcription regulation</keyword>
<dbReference type="EMBL" id="CP006912">
    <property type="protein sequence ID" value="AHB49685.1"/>
    <property type="molecule type" value="Genomic_DNA"/>
</dbReference>
<dbReference type="SUPFAM" id="SSF46689">
    <property type="entry name" value="Homeodomain-like"/>
    <property type="match status" value="2"/>
</dbReference>
<dbReference type="STRING" id="1029756.W911_16815"/>
<evidence type="ECO:0000259" key="3">
    <source>
        <dbReference type="PROSITE" id="PS01124"/>
    </source>
</evidence>
<evidence type="ECO:0000313" key="5">
    <source>
        <dbReference type="Proteomes" id="UP000018542"/>
    </source>
</evidence>
<sequence>MLSGRTQFDAPCEWTHEEGGGMWFGVVLQGAVVVDTDGTTCDYLASLDSFAWLDTSSVPMRHIVPEAQDLHTIFVNVPEVMRGTCSELDAFCDAATMSRQRKGAIPNFYKSPVGTDVHAIARQIVECRHEGSLRGLYLEAKSLELLVAMVDQFQGNDSGAQQCVSCPRGATGRRLMEARNILISELQSPPSLEELARRIGMSTSAMTAGFRRLFTQSIFEFVQERRLDHAFVALREGHMTVSQAAYSAGYSRAHFSTLFRRRFGMTPGEISRCR</sequence>
<keyword evidence="2" id="KW-0804">Transcription</keyword>
<dbReference type="Pfam" id="PF12833">
    <property type="entry name" value="HTH_18"/>
    <property type="match status" value="1"/>
</dbReference>
<name>V5SI09_9HYPH</name>
<evidence type="ECO:0000256" key="2">
    <source>
        <dbReference type="ARBA" id="ARBA00023163"/>
    </source>
</evidence>
<dbReference type="PROSITE" id="PS01124">
    <property type="entry name" value="HTH_ARAC_FAMILY_2"/>
    <property type="match status" value="1"/>
</dbReference>